<dbReference type="KEGG" id="spri:SPRI_6215"/>
<proteinExistence type="predicted"/>
<dbReference type="PATRIC" id="fig|38300.4.peg.6503"/>
<accession>A0A0M4DFG8</accession>
<protein>
    <submittedName>
        <fullName evidence="1">Uncharacterized protein</fullName>
    </submittedName>
</protein>
<evidence type="ECO:0000313" key="2">
    <source>
        <dbReference type="Proteomes" id="UP000060513"/>
    </source>
</evidence>
<gene>
    <name evidence="1" type="ORF">SPRI_6215</name>
</gene>
<name>A0A0M4DFG8_STRPR</name>
<dbReference type="EMBL" id="CP011340">
    <property type="protein sequence ID" value="ALC24521.1"/>
    <property type="molecule type" value="Genomic_DNA"/>
</dbReference>
<dbReference type="AlphaFoldDB" id="A0A0M4DFG8"/>
<sequence length="67" mass="7227">MYRQTSKQGVVVTTAIRTALSAAKARRTARHMAGVSFCDSCARISDSAGRAAQRQAHARLTALIHSR</sequence>
<reference evidence="1 2" key="1">
    <citation type="submission" date="2015-08" db="EMBL/GenBank/DDBJ databases">
        <title>Genome sequence of the pristinamycin over-producing bacterium Streptomyces pristinaespiralis HCCB10218.</title>
        <authorList>
            <person name="Tian J."/>
            <person name="Yang J."/>
            <person name="Li L."/>
            <person name="Ruan L."/>
            <person name="Wei W."/>
            <person name="Zheng G."/>
            <person name="Wei Z."/>
            <person name="Yang S."/>
            <person name="Ge M."/>
            <person name="Jiang W."/>
            <person name="Lu Y."/>
        </authorList>
    </citation>
    <scope>NUCLEOTIDE SEQUENCE [LARGE SCALE GENOMIC DNA]</scope>
    <source>
        <strain evidence="1 2">HCCB 10218</strain>
    </source>
</reference>
<organism evidence="1">
    <name type="scientific">Streptomyces pristinaespiralis</name>
    <dbReference type="NCBI Taxonomy" id="38300"/>
    <lineage>
        <taxon>Bacteria</taxon>
        <taxon>Bacillati</taxon>
        <taxon>Actinomycetota</taxon>
        <taxon>Actinomycetes</taxon>
        <taxon>Kitasatosporales</taxon>
        <taxon>Streptomycetaceae</taxon>
        <taxon>Streptomyces</taxon>
    </lineage>
</organism>
<dbReference type="Proteomes" id="UP000060513">
    <property type="component" value="Chromosome"/>
</dbReference>
<evidence type="ECO:0000313" key="1">
    <source>
        <dbReference type="EMBL" id="ALC24521.1"/>
    </source>
</evidence>
<dbReference type="STRING" id="38300.SPRI_6215"/>